<reference evidence="2 3" key="1">
    <citation type="submission" date="2018-02" db="EMBL/GenBank/DDBJ databases">
        <title>Genome sequence of the basidiomycete white-rot fungus Phlebia centrifuga.</title>
        <authorList>
            <person name="Granchi Z."/>
            <person name="Peng M."/>
            <person name="de Vries R.P."/>
            <person name="Hilden K."/>
            <person name="Makela M.R."/>
            <person name="Grigoriev I."/>
            <person name="Riley R."/>
        </authorList>
    </citation>
    <scope>NUCLEOTIDE SEQUENCE [LARGE SCALE GENOMIC DNA]</scope>
    <source>
        <strain evidence="2 3">FBCC195</strain>
    </source>
</reference>
<evidence type="ECO:0000313" key="3">
    <source>
        <dbReference type="Proteomes" id="UP000186601"/>
    </source>
</evidence>
<dbReference type="EMBL" id="MLYV02001196">
    <property type="protein sequence ID" value="PSR72316.1"/>
    <property type="molecule type" value="Genomic_DNA"/>
</dbReference>
<evidence type="ECO:0000256" key="1">
    <source>
        <dbReference type="SAM" id="MobiDB-lite"/>
    </source>
</evidence>
<name>A0A2R6NIX1_9APHY</name>
<proteinExistence type="predicted"/>
<gene>
    <name evidence="2" type="ORF">PHLCEN_2v11810</name>
</gene>
<organism evidence="2 3">
    <name type="scientific">Hermanssonia centrifuga</name>
    <dbReference type="NCBI Taxonomy" id="98765"/>
    <lineage>
        <taxon>Eukaryota</taxon>
        <taxon>Fungi</taxon>
        <taxon>Dikarya</taxon>
        <taxon>Basidiomycota</taxon>
        <taxon>Agaricomycotina</taxon>
        <taxon>Agaricomycetes</taxon>
        <taxon>Polyporales</taxon>
        <taxon>Meruliaceae</taxon>
        <taxon>Hermanssonia</taxon>
    </lineage>
</organism>
<feature type="region of interest" description="Disordered" evidence="1">
    <location>
        <begin position="1"/>
        <end position="27"/>
    </location>
</feature>
<keyword evidence="3" id="KW-1185">Reference proteome</keyword>
<comment type="caution">
    <text evidence="2">The sequence shown here is derived from an EMBL/GenBank/DDBJ whole genome shotgun (WGS) entry which is preliminary data.</text>
</comment>
<dbReference type="Proteomes" id="UP000186601">
    <property type="component" value="Unassembled WGS sequence"/>
</dbReference>
<accession>A0A2R6NIX1</accession>
<evidence type="ECO:0000313" key="2">
    <source>
        <dbReference type="EMBL" id="PSR72316.1"/>
    </source>
</evidence>
<sequence>MPRAPKAKDTPQAQSPPREVPRSGASNAATETRFNTAGMPLSSHNVDTVHPYVKKDVAASKEIPLYAWTEGALKLTKQDIFQWTTLIDELNWFEDPVVRENLTTYSLPGRGEQGRYAPFAAVANRVLELAKGTLPGVPHSYPVDDIRFVQNDPTYMRRIPEHGLLGALRKPDLLILRGVHAKCVGESKRPGVAWVDVLGFAEFKRGRTALDALLEDILNKRDPPPVVESRESTPQVWI</sequence>
<dbReference type="OrthoDB" id="10586325at2759"/>
<dbReference type="AlphaFoldDB" id="A0A2R6NIX1"/>
<protein>
    <submittedName>
        <fullName evidence="2">Uncharacterized protein</fullName>
    </submittedName>
</protein>